<feature type="transmembrane region" description="Helical" evidence="6">
    <location>
        <begin position="125"/>
        <end position="150"/>
    </location>
</feature>
<dbReference type="AlphaFoldDB" id="A0A4R0K4H9"/>
<feature type="domain" description="Cytochrome b561 bacterial/Ni-hydrogenase" evidence="7">
    <location>
        <begin position="11"/>
        <end position="192"/>
    </location>
</feature>
<sequence>MTKHRVRTVERYTRRTRWYHAAVYITVLALLGTGWWLLTGREGQPSPAARLTGVADVTLHTYAGWVLTGLTAVAVTLGARAARTFMVESVRVDKGDLRWFIRWPVAVVTGRFSHHRGHFDPGQRVANLVLVTLLAALVASGVGLTMVVGGPGFVWLQRVHRWATYLITPVLAGHILIAAGLLPGYRGVARAMHLGGRLRIDTARRVWPGWLDRRLAEDDEDDQQPRPAGDSPD</sequence>
<feature type="transmembrane region" description="Helical" evidence="6">
    <location>
        <begin position="162"/>
        <end position="182"/>
    </location>
</feature>
<dbReference type="GO" id="GO:0005886">
    <property type="term" value="C:plasma membrane"/>
    <property type="evidence" value="ECO:0007669"/>
    <property type="project" value="UniProtKB-SubCell"/>
</dbReference>
<dbReference type="GO" id="GO:0022904">
    <property type="term" value="P:respiratory electron transport chain"/>
    <property type="evidence" value="ECO:0007669"/>
    <property type="project" value="InterPro"/>
</dbReference>
<evidence type="ECO:0000256" key="5">
    <source>
        <dbReference type="ARBA" id="ARBA00023136"/>
    </source>
</evidence>
<comment type="caution">
    <text evidence="8">The sequence shown here is derived from an EMBL/GenBank/DDBJ whole genome shotgun (WGS) entry which is preliminary data.</text>
</comment>
<organism evidence="8 9">
    <name type="scientific">Kribbella pittospori</name>
    <dbReference type="NCBI Taxonomy" id="722689"/>
    <lineage>
        <taxon>Bacteria</taxon>
        <taxon>Bacillati</taxon>
        <taxon>Actinomycetota</taxon>
        <taxon>Actinomycetes</taxon>
        <taxon>Propionibacteriales</taxon>
        <taxon>Kribbellaceae</taxon>
        <taxon>Kribbella</taxon>
    </lineage>
</organism>
<dbReference type="EMBL" id="SJKB01000019">
    <property type="protein sequence ID" value="TCC54479.1"/>
    <property type="molecule type" value="Genomic_DNA"/>
</dbReference>
<proteinExistence type="predicted"/>
<evidence type="ECO:0000256" key="6">
    <source>
        <dbReference type="SAM" id="Phobius"/>
    </source>
</evidence>
<dbReference type="GO" id="GO:0009055">
    <property type="term" value="F:electron transfer activity"/>
    <property type="evidence" value="ECO:0007669"/>
    <property type="project" value="InterPro"/>
</dbReference>
<comment type="subcellular location">
    <subcellularLocation>
        <location evidence="1">Cell membrane</location>
        <topology evidence="1">Multi-pass membrane protein</topology>
    </subcellularLocation>
</comment>
<feature type="transmembrane region" description="Helical" evidence="6">
    <location>
        <begin position="21"/>
        <end position="39"/>
    </location>
</feature>
<dbReference type="Proteomes" id="UP000291144">
    <property type="component" value="Unassembled WGS sequence"/>
</dbReference>
<dbReference type="InterPro" id="IPR011577">
    <property type="entry name" value="Cyt_b561_bac/Ni-Hgenase"/>
</dbReference>
<keyword evidence="9" id="KW-1185">Reference proteome</keyword>
<evidence type="ECO:0000256" key="4">
    <source>
        <dbReference type="ARBA" id="ARBA00022989"/>
    </source>
</evidence>
<keyword evidence="3 6" id="KW-0812">Transmembrane</keyword>
<dbReference type="Gene3D" id="1.20.950.20">
    <property type="entry name" value="Transmembrane di-heme cytochromes, Chain C"/>
    <property type="match status" value="1"/>
</dbReference>
<reference evidence="8 9" key="1">
    <citation type="submission" date="2019-02" db="EMBL/GenBank/DDBJ databases">
        <title>Kribbella capetownensis sp. nov. and Kribbella speibonae sp. nov., isolated from soil.</title>
        <authorList>
            <person name="Curtis S.M."/>
            <person name="Norton I."/>
            <person name="Everest G.J."/>
            <person name="Meyers P.R."/>
        </authorList>
    </citation>
    <scope>NUCLEOTIDE SEQUENCE [LARGE SCALE GENOMIC DNA]</scope>
    <source>
        <strain evidence="8 9">NRRL B-24813</strain>
    </source>
</reference>
<gene>
    <name evidence="8" type="ORF">E0H73_38750</name>
</gene>
<dbReference type="Pfam" id="PF01292">
    <property type="entry name" value="Ni_hydr_CYTB"/>
    <property type="match status" value="1"/>
</dbReference>
<dbReference type="OrthoDB" id="3356835at2"/>
<name>A0A4R0K4H9_9ACTN</name>
<accession>A0A4R0K4H9</accession>
<keyword evidence="2" id="KW-1003">Cell membrane</keyword>
<evidence type="ECO:0000256" key="3">
    <source>
        <dbReference type="ARBA" id="ARBA00022692"/>
    </source>
</evidence>
<evidence type="ECO:0000313" key="9">
    <source>
        <dbReference type="Proteomes" id="UP000291144"/>
    </source>
</evidence>
<dbReference type="SUPFAM" id="SSF81342">
    <property type="entry name" value="Transmembrane di-heme cytochromes"/>
    <property type="match status" value="1"/>
</dbReference>
<keyword evidence="4 6" id="KW-1133">Transmembrane helix</keyword>
<evidence type="ECO:0000256" key="2">
    <source>
        <dbReference type="ARBA" id="ARBA00022475"/>
    </source>
</evidence>
<evidence type="ECO:0000313" key="8">
    <source>
        <dbReference type="EMBL" id="TCC54479.1"/>
    </source>
</evidence>
<protein>
    <submittedName>
        <fullName evidence="8">Cytochrome b/b6 domain-containing protein</fullName>
    </submittedName>
</protein>
<evidence type="ECO:0000256" key="1">
    <source>
        <dbReference type="ARBA" id="ARBA00004651"/>
    </source>
</evidence>
<feature type="transmembrane region" description="Helical" evidence="6">
    <location>
        <begin position="59"/>
        <end position="79"/>
    </location>
</feature>
<keyword evidence="5 6" id="KW-0472">Membrane</keyword>
<dbReference type="InterPro" id="IPR016174">
    <property type="entry name" value="Di-haem_cyt_TM"/>
</dbReference>
<evidence type="ECO:0000259" key="7">
    <source>
        <dbReference type="Pfam" id="PF01292"/>
    </source>
</evidence>